<evidence type="ECO:0000256" key="7">
    <source>
        <dbReference type="PROSITE-ProRule" id="PRU01363"/>
    </source>
</evidence>
<dbReference type="Pfam" id="PF08659">
    <property type="entry name" value="KR"/>
    <property type="match status" value="1"/>
</dbReference>
<evidence type="ECO:0000259" key="10">
    <source>
        <dbReference type="PROSITE" id="PS52019"/>
    </source>
</evidence>
<dbReference type="EMBL" id="KZ826414">
    <property type="protein sequence ID" value="PYI01486.1"/>
    <property type="molecule type" value="Genomic_DNA"/>
</dbReference>
<dbReference type="Gene3D" id="3.40.50.150">
    <property type="entry name" value="Vaccinia Virus protein VP39"/>
    <property type="match status" value="1"/>
</dbReference>
<dbReference type="InterPro" id="IPR020807">
    <property type="entry name" value="PKS_DH"/>
</dbReference>
<keyword evidence="12" id="KW-1185">Reference proteome</keyword>
<evidence type="ECO:0008006" key="13">
    <source>
        <dbReference type="Google" id="ProtNLM"/>
    </source>
</evidence>
<dbReference type="SMART" id="SM00829">
    <property type="entry name" value="PKS_ER"/>
    <property type="match status" value="1"/>
</dbReference>
<evidence type="ECO:0000256" key="5">
    <source>
        <dbReference type="ARBA" id="ARBA00023002"/>
    </source>
</evidence>
<dbReference type="SUPFAM" id="SSF51735">
    <property type="entry name" value="NAD(P)-binding Rossmann-fold domains"/>
    <property type="match status" value="2"/>
</dbReference>
<dbReference type="PROSITE" id="PS52004">
    <property type="entry name" value="KS3_2"/>
    <property type="match status" value="1"/>
</dbReference>
<dbReference type="VEuPathDB" id="FungiDB:BO78DRAFT_435723"/>
<dbReference type="SMART" id="SM00827">
    <property type="entry name" value="PKS_AT"/>
    <property type="match status" value="1"/>
</dbReference>
<dbReference type="Proteomes" id="UP000248423">
    <property type="component" value="Unassembled WGS sequence"/>
</dbReference>
<dbReference type="PROSITE" id="PS52019">
    <property type="entry name" value="PKS_MFAS_DH"/>
    <property type="match status" value="1"/>
</dbReference>
<dbReference type="OrthoDB" id="329835at2759"/>
<dbReference type="CDD" id="cd00833">
    <property type="entry name" value="PKS"/>
    <property type="match status" value="1"/>
</dbReference>
<dbReference type="Pfam" id="PF14765">
    <property type="entry name" value="PS-DH"/>
    <property type="match status" value="1"/>
</dbReference>
<reference evidence="11 12" key="1">
    <citation type="submission" date="2018-02" db="EMBL/GenBank/DDBJ databases">
        <title>The genomes of Aspergillus section Nigri reveals drivers in fungal speciation.</title>
        <authorList>
            <consortium name="DOE Joint Genome Institute"/>
            <person name="Vesth T.C."/>
            <person name="Nybo J."/>
            <person name="Theobald S."/>
            <person name="Brandl J."/>
            <person name="Frisvad J.C."/>
            <person name="Nielsen K.F."/>
            <person name="Lyhne E.K."/>
            <person name="Kogle M.E."/>
            <person name="Kuo A."/>
            <person name="Riley R."/>
            <person name="Clum A."/>
            <person name="Nolan M."/>
            <person name="Lipzen A."/>
            <person name="Salamov A."/>
            <person name="Henrissat B."/>
            <person name="Wiebenga A."/>
            <person name="De vries R.P."/>
            <person name="Grigoriev I.V."/>
            <person name="Mortensen U.H."/>
            <person name="Andersen M.R."/>
            <person name="Baker S.E."/>
        </authorList>
    </citation>
    <scope>NUCLEOTIDE SEQUENCE [LARGE SCALE GENOMIC DNA]</scope>
    <source>
        <strain evidence="11 12">CBS 121057</strain>
    </source>
</reference>
<dbReference type="InterPro" id="IPR016039">
    <property type="entry name" value="Thiolase-like"/>
</dbReference>
<dbReference type="Gene3D" id="3.40.50.720">
    <property type="entry name" value="NAD(P)-binding Rossmann-like Domain"/>
    <property type="match status" value="1"/>
</dbReference>
<dbReference type="Pfam" id="PF00698">
    <property type="entry name" value="Acyl_transf_1"/>
    <property type="match status" value="1"/>
</dbReference>
<dbReference type="GO" id="GO:0004312">
    <property type="term" value="F:fatty acid synthase activity"/>
    <property type="evidence" value="ECO:0007669"/>
    <property type="project" value="TreeGrafter"/>
</dbReference>
<dbReference type="InterPro" id="IPR020841">
    <property type="entry name" value="PKS_Beta-ketoAc_synthase_dom"/>
</dbReference>
<dbReference type="InterPro" id="IPR049551">
    <property type="entry name" value="PKS_DH_C"/>
</dbReference>
<dbReference type="InterPro" id="IPR014031">
    <property type="entry name" value="Ketoacyl_synth_C"/>
</dbReference>
<evidence type="ECO:0000313" key="11">
    <source>
        <dbReference type="EMBL" id="PYI01486.1"/>
    </source>
</evidence>
<dbReference type="InterPro" id="IPR013217">
    <property type="entry name" value="Methyltransf_12"/>
</dbReference>
<dbReference type="InterPro" id="IPR042104">
    <property type="entry name" value="PKS_dehydratase_sf"/>
</dbReference>
<name>A0A319DUX9_ASPSB</name>
<dbReference type="Pfam" id="PF23114">
    <property type="entry name" value="NAD-bd_HRPKS_sdrA"/>
    <property type="match status" value="1"/>
</dbReference>
<dbReference type="Pfam" id="PF13602">
    <property type="entry name" value="ADH_zinc_N_2"/>
    <property type="match status" value="1"/>
</dbReference>
<dbReference type="InterPro" id="IPR001227">
    <property type="entry name" value="Ac_transferase_dom_sf"/>
</dbReference>
<evidence type="ECO:0000256" key="8">
    <source>
        <dbReference type="SAM" id="MobiDB-lite"/>
    </source>
</evidence>
<dbReference type="SMART" id="SM00825">
    <property type="entry name" value="PKS_KS"/>
    <property type="match status" value="1"/>
</dbReference>
<accession>A0A319DUX9</accession>
<gene>
    <name evidence="11" type="ORF">BO78DRAFT_435723</name>
</gene>
<feature type="region of interest" description="C-terminal hotdog fold" evidence="7">
    <location>
        <begin position="1065"/>
        <end position="1212"/>
    </location>
</feature>
<evidence type="ECO:0000256" key="2">
    <source>
        <dbReference type="ARBA" id="ARBA00022553"/>
    </source>
</evidence>
<feature type="compositionally biased region" description="Polar residues" evidence="8">
    <location>
        <begin position="30"/>
        <end position="41"/>
    </location>
</feature>
<dbReference type="InterPro" id="IPR016036">
    <property type="entry name" value="Malonyl_transacylase_ACP-bd"/>
</dbReference>
<dbReference type="InterPro" id="IPR032821">
    <property type="entry name" value="PKS_assoc"/>
</dbReference>
<dbReference type="PANTHER" id="PTHR43775">
    <property type="entry name" value="FATTY ACID SYNTHASE"/>
    <property type="match status" value="1"/>
</dbReference>
<dbReference type="SMART" id="SM00826">
    <property type="entry name" value="PKS_DH"/>
    <property type="match status" value="1"/>
</dbReference>
<dbReference type="Pfam" id="PF02801">
    <property type="entry name" value="Ketoacyl-synt_C"/>
    <property type="match status" value="1"/>
</dbReference>
<dbReference type="GO" id="GO:0016491">
    <property type="term" value="F:oxidoreductase activity"/>
    <property type="evidence" value="ECO:0007669"/>
    <property type="project" value="UniProtKB-KW"/>
</dbReference>
<dbReference type="InterPro" id="IPR014030">
    <property type="entry name" value="Ketoacyl_synth_N"/>
</dbReference>
<feature type="active site" description="Proton acceptor; for dehydratase activity" evidence="7">
    <location>
        <position position="958"/>
    </location>
</feature>
<dbReference type="InterPro" id="IPR020843">
    <property type="entry name" value="ER"/>
</dbReference>
<dbReference type="CDD" id="cd02440">
    <property type="entry name" value="AdoMet_MTases"/>
    <property type="match status" value="1"/>
</dbReference>
<feature type="domain" description="PKS/mFAS DH" evidence="10">
    <location>
        <begin position="926"/>
        <end position="1212"/>
    </location>
</feature>
<protein>
    <recommendedName>
        <fullName evidence="13">Polyketide synthase</fullName>
    </recommendedName>
</protein>
<dbReference type="InterPro" id="IPR049552">
    <property type="entry name" value="PKS_DH_N"/>
</dbReference>
<feature type="region of interest" description="N-terminal hotdog fold" evidence="7">
    <location>
        <begin position="926"/>
        <end position="1054"/>
    </location>
</feature>
<dbReference type="Gene3D" id="3.90.180.10">
    <property type="entry name" value="Medium-chain alcohol dehydrogenases, catalytic domain"/>
    <property type="match status" value="1"/>
</dbReference>
<evidence type="ECO:0000313" key="12">
    <source>
        <dbReference type="Proteomes" id="UP000248423"/>
    </source>
</evidence>
<dbReference type="SMART" id="SM00822">
    <property type="entry name" value="PKS_KR"/>
    <property type="match status" value="1"/>
</dbReference>
<dbReference type="Pfam" id="PF16197">
    <property type="entry name" value="KAsynt_C_assoc"/>
    <property type="match status" value="1"/>
</dbReference>
<dbReference type="SUPFAM" id="SSF53335">
    <property type="entry name" value="S-adenosyl-L-methionine-dependent methyltransferases"/>
    <property type="match status" value="1"/>
</dbReference>
<dbReference type="Pfam" id="PF08240">
    <property type="entry name" value="ADH_N"/>
    <property type="match status" value="1"/>
</dbReference>
<sequence length="2484" mass="272677">MAIDNGSEHVVEAAIHIEDAGHEPHRDHPTSTPWASNNGQQDGLPPAIAIVGMGMRFPGNIRTGEDFWSMLVEKRSAVGEIPPGRYHGDSFYHPSRPHVIKTKRGYFFQEEYLGKVDPGFVGKPHEAGLLDPQQRLLLEVVWECMENAGQSDWRGHDIGCFVGTFGEDWLEVTSKDFQAIDRFRAMGTGDFALANRLSFEFNLKGPSITYKTACSSSLVALHAACHAIHSGDCSSAIVGGSSIIFSPTMSVTMSDNLVLAPDGRCKTFDASADGYGRGEGVNAIYIKLLDAAIRDGDPIRAIIRSTATNSDGKTPNISTPDRDSQETLIRRAYSRAGISDPCQTALFECHGTGTTMGDVTETEAVASVFGEKGILIGAVKPNVGHMEGASGLTSVIKAVLSLENRKIPPNIYFERPNPEIPFKEGKLEVPIDTLPWPEDKEARVSVNSFGIGGANAHVILDAYQQRAMPASSRDGGSNELLVISAWSTNGLDKKIQQLQSYLDQHPDAFNDVAYTLGCRRDHLAHRAFLVTDGEVADLENVHKAHLPESQSSELIFAFTGQGAQWPGMAKGLIERYPQFYRDVQIMDDTLRGLPTPPKWSLHDTLMEGNQSTMDRAECSQPLCTAIQLAIINILASYNICPSKVIGHSSGEIAAAYASGAISMETAIILAYYRGQVSSQCEGKGAMLAVGLSPKQVRSYITGGVVVACYNSPESVTLSGDSGALDEVAARIRANLPDTLMKKLPVQVAYHSSHMMFAAAHYEELIRPHMTCRPNMIAQMFSTMTGQMVHTPSQLDAGYWRANLESPVQFTAAMGAALKSAADTPQPLVLEIGPHSALSGPIRQISKDIEKLHSYFPTVVRGDDSTSTFLSAVGQAYLHGAPVRFTAVNGTGSCLNDLLPYPWQYEDLGWSETRPPRQWRLRKFPHHELLGSRTLESSDSEPCWRNILRLDEVPWIWDHSVAGQTVFPCAAYIAMVAEAARQVTGSDQITLRNLLIRTALMVEPNLEYELLTSIRPVAVNDLVESSWYDFTVYSYDGISWKKHCAGQVKSGTPSSLLQPTGIPVYPRSVSSSYLYRQLKKAGLKYGTTFQGLQEITSSPSTYEAAATVQDDLQLHGGRYLIHPTTIDQCLQLHCVAACRGLAPGMGVVGVPSYIGEVYLTHSTEIMSLGVSPTASKAITDVLGGDARLIRSDGTVALSMCDARFFALESDGHVRQEPFLCSYMKYQPDIRLNPAKGTVKRATVDTGLEITARLAVLAILDYDALVRNLTPTVPHMIKYQQWIQSEALQIKTTNYHSIKEARQWARISPGERLSLWKTLLDQVPDPRLSGFFADARYCLASEMDSLMTGKSSAAQLLTSRDSWKDIYAYAVDIFDWQRFFELLGHSSPQLRILEIGAGTGSATAAALRALVDSRGDRSFSRYVVTDITPGFLIPLQEQHGSQLEYAVLDISLPPADQGFDVGGFDLVIASNVIHATPSLKKTLSNVRTLLRPGGWIMLHELSAAVPYVDWVMGTLPGWWLGDADQRLSRPYVTVERWNDELVKAGFTELEEFAYDEDFPFQMSATMIARNAPTKPPVPVVSLLGTLDTQQHPWAAMIEKKLSDQGYTVQWCILGECPKESVVISLLDLDEPFLYDLAEMPFSQLRNYLSIGRRTLWITRLSHKKCLDPRYGLIQGFSRTIRAETGIDFRTVEVDEFNDATADVLMRVCGEFLDDKANPSGKDFEYSIEDGTVYTSRCSRLSMEEQLGVSGNDGPLRLHAGTRGVLDTLHWVEEEQQTALQPSEVEVDMKYLSLNFKDLMFALGLLGNNLPLGIEGSGVVRRVGSAVSDLHEGDAVIVIQQGTFKTRLVTRDLNCMRIPDGISLEQASAMPCVYATAIYSLLTIGNLSKGQSVLIHAACGGVGLAAIDICRMIGAEVYATVSSEEKIRFLTETFNIPRERIFDSRSVSFRSGVLDATHGRGVDVVLNSLAGELLHASWDCVAPMGKMIEIGKRDMLEHGKLEMVHFANNRSFFGVDLSEMLDDCPELVRGSINEMFTYCQEGRLQARLFPRMFEASDIAAAFRHMQTGRHIGKIVVKMPDNPHSLKNKPIERKYVFSPSRSYLLVGGFGGIGRLLATWMVTQGVRHLVIMSRSAGQSDSDQSYIKELESQGCTVTVVHGSVEDTSSVEQAVSASEHELAGVVNLSLVLQDEFFANMSYTQWLGPLGSKVRGAWNLHNACSEKQLDFFVLFSSVVGTSGNPGQSSYGAANSFVDAFVTYRRAQTLPASRVTLGAVEEVGNFSRNTRLLEMFHAQSRFSLSEKDVIDSFRLALPHTTTTTTTQTPHPLDLMVGVTSFLNPDEHSNKKTYFDQDVRFNIPSLMRPTNTPDHNQEDDVLLRLFESIANDPSFLNDPKCESIIIRELGKRVGNFSAQAGLDEKQIASFPIDSLMGLEVKYWIRRSLDLETSVLEIAQAKTVAGVAGLAMRGLRAKYGVGAPAASGSGSASAG</sequence>
<dbReference type="SUPFAM" id="SSF50129">
    <property type="entry name" value="GroES-like"/>
    <property type="match status" value="1"/>
</dbReference>
<evidence type="ECO:0000256" key="1">
    <source>
        <dbReference type="ARBA" id="ARBA00022450"/>
    </source>
</evidence>
<dbReference type="InterPro" id="IPR056501">
    <property type="entry name" value="NAD-bd_HRPKS_sdrA"/>
</dbReference>
<dbReference type="InterPro" id="IPR016035">
    <property type="entry name" value="Acyl_Trfase/lysoPLipase"/>
</dbReference>
<dbReference type="STRING" id="1448318.A0A319DUX9"/>
<dbReference type="SUPFAM" id="SSF52151">
    <property type="entry name" value="FabD/lysophospholipase-like"/>
    <property type="match status" value="1"/>
</dbReference>
<keyword evidence="6" id="KW-0511">Multifunctional enzyme</keyword>
<dbReference type="Gene3D" id="3.30.70.3290">
    <property type="match status" value="1"/>
</dbReference>
<dbReference type="InterPro" id="IPR013154">
    <property type="entry name" value="ADH-like_N"/>
</dbReference>
<dbReference type="Gene3D" id="3.40.366.10">
    <property type="entry name" value="Malonyl-Coenzyme A Acyl Carrier Protein, domain 2"/>
    <property type="match status" value="1"/>
</dbReference>
<keyword evidence="4" id="KW-0808">Transferase</keyword>
<organism evidence="11 12">
    <name type="scientific">Aspergillus sclerotiicarbonarius (strain CBS 121057 / IBT 28362)</name>
    <dbReference type="NCBI Taxonomy" id="1448318"/>
    <lineage>
        <taxon>Eukaryota</taxon>
        <taxon>Fungi</taxon>
        <taxon>Dikarya</taxon>
        <taxon>Ascomycota</taxon>
        <taxon>Pezizomycotina</taxon>
        <taxon>Eurotiomycetes</taxon>
        <taxon>Eurotiomycetidae</taxon>
        <taxon>Eurotiales</taxon>
        <taxon>Aspergillaceae</taxon>
        <taxon>Aspergillus</taxon>
        <taxon>Aspergillus subgen. Circumdati</taxon>
    </lineage>
</organism>
<dbReference type="Gene3D" id="3.40.47.10">
    <property type="match status" value="1"/>
</dbReference>
<keyword evidence="1" id="KW-0596">Phosphopantetheine</keyword>
<dbReference type="InterPro" id="IPR057326">
    <property type="entry name" value="KR_dom"/>
</dbReference>
<dbReference type="CDD" id="cd05195">
    <property type="entry name" value="enoyl_red"/>
    <property type="match status" value="1"/>
</dbReference>
<evidence type="ECO:0000259" key="9">
    <source>
        <dbReference type="PROSITE" id="PS52004"/>
    </source>
</evidence>
<keyword evidence="2" id="KW-0597">Phosphoprotein</keyword>
<dbReference type="Pfam" id="PF08242">
    <property type="entry name" value="Methyltransf_12"/>
    <property type="match status" value="1"/>
</dbReference>
<keyword evidence="3" id="KW-0489">Methyltransferase</keyword>
<dbReference type="GO" id="GO:0008168">
    <property type="term" value="F:methyltransferase activity"/>
    <property type="evidence" value="ECO:0007669"/>
    <property type="project" value="UniProtKB-KW"/>
</dbReference>
<dbReference type="InterPro" id="IPR050091">
    <property type="entry name" value="PKS_NRPS_Biosynth_Enz"/>
</dbReference>
<feature type="compositionally biased region" description="Basic and acidic residues" evidence="8">
    <location>
        <begin position="20"/>
        <end position="29"/>
    </location>
</feature>
<evidence type="ECO:0000256" key="6">
    <source>
        <dbReference type="ARBA" id="ARBA00023268"/>
    </source>
</evidence>
<feature type="region of interest" description="Disordered" evidence="8">
    <location>
        <begin position="20"/>
        <end position="45"/>
    </location>
</feature>
<dbReference type="FunFam" id="3.40.50.720:FF:000209">
    <property type="entry name" value="Polyketide synthase Pks12"/>
    <property type="match status" value="1"/>
</dbReference>
<dbReference type="InterPro" id="IPR029063">
    <property type="entry name" value="SAM-dependent_MTases_sf"/>
</dbReference>
<dbReference type="GO" id="GO:1901336">
    <property type="term" value="P:lactone biosynthetic process"/>
    <property type="evidence" value="ECO:0007669"/>
    <property type="project" value="UniProtKB-ARBA"/>
</dbReference>
<dbReference type="GO" id="GO:0044550">
    <property type="term" value="P:secondary metabolite biosynthetic process"/>
    <property type="evidence" value="ECO:0007669"/>
    <property type="project" value="TreeGrafter"/>
</dbReference>
<dbReference type="InterPro" id="IPR013968">
    <property type="entry name" value="PKS_KR"/>
</dbReference>
<dbReference type="InterPro" id="IPR014043">
    <property type="entry name" value="Acyl_transferase_dom"/>
</dbReference>
<dbReference type="InterPro" id="IPR011032">
    <property type="entry name" value="GroES-like_sf"/>
</dbReference>
<dbReference type="PANTHER" id="PTHR43775:SF49">
    <property type="entry name" value="SYNTHASE, PUTATIVE (JCVI)-RELATED"/>
    <property type="match status" value="1"/>
</dbReference>
<dbReference type="Pfam" id="PF21089">
    <property type="entry name" value="PKS_DH_N"/>
    <property type="match status" value="1"/>
</dbReference>
<dbReference type="Pfam" id="PF00109">
    <property type="entry name" value="ketoacyl-synt"/>
    <property type="match status" value="1"/>
</dbReference>
<dbReference type="GO" id="GO:0032259">
    <property type="term" value="P:methylation"/>
    <property type="evidence" value="ECO:0007669"/>
    <property type="project" value="UniProtKB-KW"/>
</dbReference>
<dbReference type="SUPFAM" id="SSF55048">
    <property type="entry name" value="Probable ACP-binding domain of malonyl-CoA ACP transacylase"/>
    <property type="match status" value="1"/>
</dbReference>
<dbReference type="SUPFAM" id="SSF53901">
    <property type="entry name" value="Thiolase-like"/>
    <property type="match status" value="1"/>
</dbReference>
<evidence type="ECO:0000256" key="3">
    <source>
        <dbReference type="ARBA" id="ARBA00022603"/>
    </source>
</evidence>
<dbReference type="InterPro" id="IPR036291">
    <property type="entry name" value="NAD(P)-bd_dom_sf"/>
</dbReference>
<evidence type="ECO:0000256" key="4">
    <source>
        <dbReference type="ARBA" id="ARBA00022679"/>
    </source>
</evidence>
<feature type="domain" description="Ketosynthase family 3 (KS3)" evidence="9">
    <location>
        <begin position="45"/>
        <end position="462"/>
    </location>
</feature>
<keyword evidence="5" id="KW-0560">Oxidoreductase</keyword>
<dbReference type="Gene3D" id="3.10.129.110">
    <property type="entry name" value="Polyketide synthase dehydratase"/>
    <property type="match status" value="1"/>
</dbReference>
<dbReference type="InterPro" id="IPR049900">
    <property type="entry name" value="PKS_mFAS_DH"/>
</dbReference>
<feature type="active site" description="Proton donor; for dehydratase activity" evidence="7">
    <location>
        <position position="1126"/>
    </location>
</feature>
<proteinExistence type="predicted"/>
<dbReference type="GO" id="GO:0006633">
    <property type="term" value="P:fatty acid biosynthetic process"/>
    <property type="evidence" value="ECO:0007669"/>
    <property type="project" value="TreeGrafter"/>
</dbReference>